<protein>
    <submittedName>
        <fullName evidence="1">Uncharacterized protein</fullName>
    </submittedName>
</protein>
<accession>A0A0E9UV94</accession>
<evidence type="ECO:0000313" key="1">
    <source>
        <dbReference type="EMBL" id="JAH69779.1"/>
    </source>
</evidence>
<sequence length="35" mass="4145">MVWHAHFHREKSIPKKINLQVKLFSCPSTHHVNGH</sequence>
<dbReference type="EMBL" id="GBXM01038798">
    <property type="protein sequence ID" value="JAH69779.1"/>
    <property type="molecule type" value="Transcribed_RNA"/>
</dbReference>
<reference evidence="1" key="2">
    <citation type="journal article" date="2015" name="Fish Shellfish Immunol.">
        <title>Early steps in the European eel (Anguilla anguilla)-Vibrio vulnificus interaction in the gills: Role of the RtxA13 toxin.</title>
        <authorList>
            <person name="Callol A."/>
            <person name="Pajuelo D."/>
            <person name="Ebbesson L."/>
            <person name="Teles M."/>
            <person name="MacKenzie S."/>
            <person name="Amaro C."/>
        </authorList>
    </citation>
    <scope>NUCLEOTIDE SEQUENCE</scope>
</reference>
<organism evidence="1">
    <name type="scientific">Anguilla anguilla</name>
    <name type="common">European freshwater eel</name>
    <name type="synonym">Muraena anguilla</name>
    <dbReference type="NCBI Taxonomy" id="7936"/>
    <lineage>
        <taxon>Eukaryota</taxon>
        <taxon>Metazoa</taxon>
        <taxon>Chordata</taxon>
        <taxon>Craniata</taxon>
        <taxon>Vertebrata</taxon>
        <taxon>Euteleostomi</taxon>
        <taxon>Actinopterygii</taxon>
        <taxon>Neopterygii</taxon>
        <taxon>Teleostei</taxon>
        <taxon>Anguilliformes</taxon>
        <taxon>Anguillidae</taxon>
        <taxon>Anguilla</taxon>
    </lineage>
</organism>
<proteinExistence type="predicted"/>
<dbReference type="AlphaFoldDB" id="A0A0E9UV94"/>
<reference evidence="1" key="1">
    <citation type="submission" date="2014-11" db="EMBL/GenBank/DDBJ databases">
        <authorList>
            <person name="Amaro Gonzalez C."/>
        </authorList>
    </citation>
    <scope>NUCLEOTIDE SEQUENCE</scope>
</reference>
<name>A0A0E9UV94_ANGAN</name>